<name>A0A7N5ZUD8_ANATE</name>
<accession>A0A7N5ZUD8</accession>
<reference evidence="1" key="3">
    <citation type="submission" date="2025-09" db="UniProtKB">
        <authorList>
            <consortium name="Ensembl"/>
        </authorList>
    </citation>
    <scope>IDENTIFICATION</scope>
</reference>
<sequence length="158" mass="16788">SKCLSQHLEVSRVHSQSEGVQLTEVQQTCSQIVDFGHSFSNSSKDGLSVLLHLGRAGAQVLPVGEIGLGLWVHHQHPSACSHVYLARASAPMSSAFPDTLAQKALTVFLSLALRLVILSLSDCLSDGVISSTLGGFMLTESWGTPGTTSKIGCMRRSK</sequence>
<dbReference type="GeneTree" id="ENSGT00940000177242"/>
<dbReference type="Ensembl" id="ENSATET00000073449.1">
    <property type="protein sequence ID" value="ENSATEP00000037672.1"/>
    <property type="gene ID" value="ENSATEG00000028816.1"/>
</dbReference>
<dbReference type="InParanoid" id="A0A7N5ZUD8"/>
<dbReference type="OrthoDB" id="8979259at2759"/>
<organism evidence="1 2">
    <name type="scientific">Anabas testudineus</name>
    <name type="common">Climbing perch</name>
    <name type="synonym">Anthias testudineus</name>
    <dbReference type="NCBI Taxonomy" id="64144"/>
    <lineage>
        <taxon>Eukaryota</taxon>
        <taxon>Metazoa</taxon>
        <taxon>Chordata</taxon>
        <taxon>Craniata</taxon>
        <taxon>Vertebrata</taxon>
        <taxon>Euteleostomi</taxon>
        <taxon>Actinopterygii</taxon>
        <taxon>Neopterygii</taxon>
        <taxon>Teleostei</taxon>
        <taxon>Neoteleostei</taxon>
        <taxon>Acanthomorphata</taxon>
        <taxon>Anabantaria</taxon>
        <taxon>Anabantiformes</taxon>
        <taxon>Anabantoidei</taxon>
        <taxon>Anabantidae</taxon>
        <taxon>Anabas</taxon>
    </lineage>
</organism>
<dbReference type="Proteomes" id="UP000265040">
    <property type="component" value="Chromosome 8"/>
</dbReference>
<reference evidence="1" key="2">
    <citation type="submission" date="2025-08" db="UniProtKB">
        <authorList>
            <consortium name="Ensembl"/>
        </authorList>
    </citation>
    <scope>IDENTIFICATION</scope>
</reference>
<keyword evidence="2" id="KW-1185">Reference proteome</keyword>
<protein>
    <submittedName>
        <fullName evidence="1">Uncharacterized protein</fullName>
    </submittedName>
</protein>
<proteinExistence type="predicted"/>
<reference evidence="1" key="1">
    <citation type="submission" date="2021-04" db="EMBL/GenBank/DDBJ databases">
        <authorList>
            <consortium name="Wellcome Sanger Institute Data Sharing"/>
        </authorList>
    </citation>
    <scope>NUCLEOTIDE SEQUENCE [LARGE SCALE GENOMIC DNA]</scope>
</reference>
<evidence type="ECO:0000313" key="1">
    <source>
        <dbReference type="Ensembl" id="ENSATEP00000037672.1"/>
    </source>
</evidence>
<evidence type="ECO:0000313" key="2">
    <source>
        <dbReference type="Proteomes" id="UP000265040"/>
    </source>
</evidence>
<dbReference type="AlphaFoldDB" id="A0A7N5ZUD8"/>